<accession>A0AAN7X762</accession>
<dbReference type="AlphaFoldDB" id="A0AAN7X762"/>
<proteinExistence type="predicted"/>
<evidence type="ECO:0000313" key="1">
    <source>
        <dbReference type="EMBL" id="KAK5855510.1"/>
    </source>
</evidence>
<evidence type="ECO:0000313" key="2">
    <source>
        <dbReference type="Proteomes" id="UP001346869"/>
    </source>
</evidence>
<gene>
    <name evidence="1" type="ORF">PBY51_005607</name>
</gene>
<name>A0AAN7X762_ELEMC</name>
<organism evidence="1 2">
    <name type="scientific">Eleginops maclovinus</name>
    <name type="common">Patagonian blennie</name>
    <name type="synonym">Eleginus maclovinus</name>
    <dbReference type="NCBI Taxonomy" id="56733"/>
    <lineage>
        <taxon>Eukaryota</taxon>
        <taxon>Metazoa</taxon>
        <taxon>Chordata</taxon>
        <taxon>Craniata</taxon>
        <taxon>Vertebrata</taxon>
        <taxon>Euteleostomi</taxon>
        <taxon>Actinopterygii</taxon>
        <taxon>Neopterygii</taxon>
        <taxon>Teleostei</taxon>
        <taxon>Neoteleostei</taxon>
        <taxon>Acanthomorphata</taxon>
        <taxon>Eupercaria</taxon>
        <taxon>Perciformes</taxon>
        <taxon>Notothenioidei</taxon>
        <taxon>Eleginopidae</taxon>
        <taxon>Eleginops</taxon>
    </lineage>
</organism>
<sequence>MAMRRFQARHSSPPHPRFLNACDGGRHGIHIVLSPLAEWFNTAADRPQRSVWEGRLLSLLQCFPWP</sequence>
<dbReference type="Proteomes" id="UP001346869">
    <property type="component" value="Unassembled WGS sequence"/>
</dbReference>
<reference evidence="1 2" key="2">
    <citation type="journal article" date="2023" name="Mol. Biol. Evol.">
        <title>Genomics of Secondarily Temperate Adaptation in the Only Non-Antarctic Icefish.</title>
        <authorList>
            <person name="Rivera-Colon A.G."/>
            <person name="Rayamajhi N."/>
            <person name="Minhas B.F."/>
            <person name="Madrigal G."/>
            <person name="Bilyk K.T."/>
            <person name="Yoon V."/>
            <person name="Hune M."/>
            <person name="Gregory S."/>
            <person name="Cheng C.H.C."/>
            <person name="Catchen J.M."/>
        </authorList>
    </citation>
    <scope>NUCLEOTIDE SEQUENCE [LARGE SCALE GENOMIC DNA]</scope>
    <source>
        <strain evidence="1">JMC-PN-2008</strain>
    </source>
</reference>
<protein>
    <submittedName>
        <fullName evidence="1">Uncharacterized protein</fullName>
    </submittedName>
</protein>
<reference evidence="1 2" key="1">
    <citation type="journal article" date="2023" name="Genes (Basel)">
        <title>Chromosome-Level Genome Assembly and Circadian Gene Repertoire of the Patagonia Blennie Eleginops maclovinus-The Closest Ancestral Proxy of Antarctic Cryonotothenioids.</title>
        <authorList>
            <person name="Cheng C.C."/>
            <person name="Rivera-Colon A.G."/>
            <person name="Minhas B.F."/>
            <person name="Wilson L."/>
            <person name="Rayamajhi N."/>
            <person name="Vargas-Chacoff L."/>
            <person name="Catchen J.M."/>
        </authorList>
    </citation>
    <scope>NUCLEOTIDE SEQUENCE [LARGE SCALE GENOMIC DNA]</scope>
    <source>
        <strain evidence="1">JMC-PN-2008</strain>
    </source>
</reference>
<dbReference type="EMBL" id="JAUZQC010000018">
    <property type="protein sequence ID" value="KAK5855510.1"/>
    <property type="molecule type" value="Genomic_DNA"/>
</dbReference>
<comment type="caution">
    <text evidence="1">The sequence shown here is derived from an EMBL/GenBank/DDBJ whole genome shotgun (WGS) entry which is preliminary data.</text>
</comment>
<keyword evidence="2" id="KW-1185">Reference proteome</keyword>